<evidence type="ECO:0000256" key="2">
    <source>
        <dbReference type="ARBA" id="ARBA00025549"/>
    </source>
</evidence>
<dbReference type="Pfam" id="PF00235">
    <property type="entry name" value="Profilin"/>
    <property type="match status" value="1"/>
</dbReference>
<reference evidence="4" key="1">
    <citation type="journal article" date="2020" name="J. Eukaryot. Microbiol.">
        <title>De novo Sequencing, Assembly and Annotation of the Transcriptome for the Free-Living Testate Amoeba Arcella intermedia.</title>
        <authorList>
            <person name="Ribeiro G.M."/>
            <person name="Porfirio-Sousa A.L."/>
            <person name="Maurer-Alcala X.X."/>
            <person name="Katz L.A."/>
            <person name="Lahr D.J.G."/>
        </authorList>
    </citation>
    <scope>NUCLEOTIDE SEQUENCE</scope>
</reference>
<accession>A0A6B2LTM6</accession>
<keyword evidence="3" id="KW-0009">Actin-binding</keyword>
<dbReference type="InterPro" id="IPR048278">
    <property type="entry name" value="PFN"/>
</dbReference>
<dbReference type="Gene3D" id="3.30.450.30">
    <property type="entry name" value="Dynein light chain 2a, cytoplasmic"/>
    <property type="match status" value="1"/>
</dbReference>
<comment type="similarity">
    <text evidence="1 3">Belongs to the profilin family.</text>
</comment>
<evidence type="ECO:0000256" key="1">
    <source>
        <dbReference type="ARBA" id="ARBA00010058"/>
    </source>
</evidence>
<protein>
    <recommendedName>
        <fullName evidence="3">Profilin</fullName>
    </recommendedName>
</protein>
<dbReference type="EMBL" id="GIBP01010907">
    <property type="protein sequence ID" value="NDV39876.1"/>
    <property type="molecule type" value="Transcribed_RNA"/>
</dbReference>
<dbReference type="SMART" id="SM00392">
    <property type="entry name" value="PROF"/>
    <property type="match status" value="1"/>
</dbReference>
<dbReference type="AlphaFoldDB" id="A0A6B2LTM6"/>
<proteinExistence type="inferred from homology"/>
<evidence type="ECO:0000256" key="3">
    <source>
        <dbReference type="RuleBase" id="RU003909"/>
    </source>
</evidence>
<dbReference type="InterPro" id="IPR005455">
    <property type="entry name" value="PFN_euk"/>
</dbReference>
<sequence>MATSAGFHITEGPALATAVTNPASALSNGVVVAGVKYMPVKAVVGSIIAKKGTSGVVCGKGGTAIVVAVFDEKLSLAKATDAVDKLAHKIEFGY</sequence>
<dbReference type="GO" id="GO:0003785">
    <property type="term" value="F:actin monomer binding"/>
    <property type="evidence" value="ECO:0007669"/>
    <property type="project" value="TreeGrafter"/>
</dbReference>
<name>A0A6B2LTM6_9EUKA</name>
<organism evidence="4">
    <name type="scientific">Arcella intermedia</name>
    <dbReference type="NCBI Taxonomy" id="1963864"/>
    <lineage>
        <taxon>Eukaryota</taxon>
        <taxon>Amoebozoa</taxon>
        <taxon>Tubulinea</taxon>
        <taxon>Elardia</taxon>
        <taxon>Arcellinida</taxon>
        <taxon>Sphaerothecina</taxon>
        <taxon>Arcellidae</taxon>
        <taxon>Arcella</taxon>
    </lineage>
</organism>
<evidence type="ECO:0000313" key="4">
    <source>
        <dbReference type="EMBL" id="NDV39876.1"/>
    </source>
</evidence>
<dbReference type="InterPro" id="IPR036140">
    <property type="entry name" value="PFN_sf"/>
</dbReference>
<comment type="function">
    <text evidence="2">Binds to actin and affects the structure of the cytoskeleton. At high concentrations, profilin prevents the polymerization of actin, whereas it enhances it at low concentrations. By binding to PIP2, it inhibits the formation of IP3 and DG.</text>
</comment>
<dbReference type="PANTHER" id="PTHR11604">
    <property type="entry name" value="PROFILIN"/>
    <property type="match status" value="1"/>
</dbReference>
<dbReference type="SUPFAM" id="SSF55770">
    <property type="entry name" value="Profilin (actin-binding protein)"/>
    <property type="match status" value="1"/>
</dbReference>
<dbReference type="PANTHER" id="PTHR11604:SF3">
    <property type="entry name" value="PROFILIN-2"/>
    <property type="match status" value="1"/>
</dbReference>
<dbReference type="GO" id="GO:0005938">
    <property type="term" value="C:cell cortex"/>
    <property type="evidence" value="ECO:0007669"/>
    <property type="project" value="TreeGrafter"/>
</dbReference>